<dbReference type="InterPro" id="IPR050266">
    <property type="entry name" value="AB_hydrolase_sf"/>
</dbReference>
<dbReference type="GO" id="GO:0016787">
    <property type="term" value="F:hydrolase activity"/>
    <property type="evidence" value="ECO:0007669"/>
    <property type="project" value="UniProtKB-KW"/>
</dbReference>
<accession>A0A6P1MM15</accession>
<feature type="domain" description="AB hydrolase-1" evidence="1">
    <location>
        <begin position="21"/>
        <end position="119"/>
    </location>
</feature>
<dbReference type="SUPFAM" id="SSF53474">
    <property type="entry name" value="alpha/beta-Hydrolases"/>
    <property type="match status" value="1"/>
</dbReference>
<organism evidence="2 3">
    <name type="scientific">Aminipila terrae</name>
    <dbReference type="NCBI Taxonomy" id="2697030"/>
    <lineage>
        <taxon>Bacteria</taxon>
        <taxon>Bacillati</taxon>
        <taxon>Bacillota</taxon>
        <taxon>Clostridia</taxon>
        <taxon>Peptostreptococcales</taxon>
        <taxon>Anaerovoracaceae</taxon>
        <taxon>Aminipila</taxon>
    </lineage>
</organism>
<gene>
    <name evidence="2" type="ORF">Ami3637_10000</name>
</gene>
<dbReference type="Proteomes" id="UP000463883">
    <property type="component" value="Chromosome"/>
</dbReference>
<dbReference type="InterPro" id="IPR029058">
    <property type="entry name" value="AB_hydrolase_fold"/>
</dbReference>
<evidence type="ECO:0000313" key="2">
    <source>
        <dbReference type="EMBL" id="QHI72686.1"/>
    </source>
</evidence>
<dbReference type="Gene3D" id="3.40.50.1820">
    <property type="entry name" value="alpha/beta hydrolase"/>
    <property type="match status" value="1"/>
</dbReference>
<reference evidence="2 3" key="1">
    <citation type="submission" date="2020-01" db="EMBL/GenBank/DDBJ databases">
        <title>Genomic analysis of Aminipila sp. CBA3637.</title>
        <authorList>
            <person name="Kim Y.B."/>
            <person name="Roh S.W."/>
        </authorList>
    </citation>
    <scope>NUCLEOTIDE SEQUENCE [LARGE SCALE GENOMIC DNA]</scope>
    <source>
        <strain evidence="2 3">CBA3637</strain>
    </source>
</reference>
<proteinExistence type="predicted"/>
<dbReference type="PRINTS" id="PR00111">
    <property type="entry name" value="ABHYDROLASE"/>
</dbReference>
<keyword evidence="2" id="KW-0378">Hydrolase</keyword>
<dbReference type="AlphaFoldDB" id="A0A6P1MM15"/>
<dbReference type="RefSeq" id="WP_162362453.1">
    <property type="nucleotide sequence ID" value="NZ_CP047591.1"/>
</dbReference>
<name>A0A6P1MM15_9FIRM</name>
<protein>
    <submittedName>
        <fullName evidence="2">Alpha/beta fold hydrolase</fullName>
    </submittedName>
</protein>
<dbReference type="KEGG" id="amic:Ami3637_10000"/>
<dbReference type="Pfam" id="PF00561">
    <property type="entry name" value="Abhydrolase_1"/>
    <property type="match status" value="1"/>
</dbReference>
<dbReference type="PANTHER" id="PTHR43798">
    <property type="entry name" value="MONOACYLGLYCEROL LIPASE"/>
    <property type="match status" value="1"/>
</dbReference>
<dbReference type="InterPro" id="IPR000073">
    <property type="entry name" value="AB_hydrolase_1"/>
</dbReference>
<keyword evidence="3" id="KW-1185">Reference proteome</keyword>
<evidence type="ECO:0000313" key="3">
    <source>
        <dbReference type="Proteomes" id="UP000463883"/>
    </source>
</evidence>
<dbReference type="EMBL" id="CP047591">
    <property type="protein sequence ID" value="QHI72686.1"/>
    <property type="molecule type" value="Genomic_DNA"/>
</dbReference>
<evidence type="ECO:0000259" key="1">
    <source>
        <dbReference type="Pfam" id="PF00561"/>
    </source>
</evidence>
<sequence length="252" mass="29157">MSFFKYHSKDVYYTEIGEGEPIVLLHGNAASSKMFESIVDLYSNNYKVILIDFLGHGKSQRLQEFPIELWYDEAMQAITLLDLLAYEKVNLIGTSGGAWVALNIALERPDLVEKVIADSFDGRTLGKNFATNLMHQREYSKTNDMAKQFYIMWQGNDWESVIDNDTKCLVEFAEQDKEIFHKSLNELQVPILLTANKTDDMIRRDFMEEYDEIIKQIAHGEKYIFENGFHPAIISNGAEFEKIANEFLRKKL</sequence>